<dbReference type="EMBL" id="CP028137">
    <property type="protein sequence ID" value="AZZ52564.1"/>
    <property type="molecule type" value="Genomic_DNA"/>
</dbReference>
<organism evidence="2 3">
    <name type="scientific">Rathayibacter festucae DSM 15932</name>
    <dbReference type="NCBI Taxonomy" id="1328866"/>
    <lineage>
        <taxon>Bacteria</taxon>
        <taxon>Bacillati</taxon>
        <taxon>Actinomycetota</taxon>
        <taxon>Actinomycetes</taxon>
        <taxon>Micrococcales</taxon>
        <taxon>Microbacteriaceae</taxon>
        <taxon>Rathayibacter</taxon>
    </lineage>
</organism>
<evidence type="ECO:0000313" key="3">
    <source>
        <dbReference type="Proteomes" id="UP000285317"/>
    </source>
</evidence>
<accession>A0A3Q9UZ33</accession>
<feature type="transmembrane region" description="Helical" evidence="1">
    <location>
        <begin position="35"/>
        <end position="54"/>
    </location>
</feature>
<dbReference type="InterPro" id="IPR021414">
    <property type="entry name" value="DUF3054"/>
</dbReference>
<keyword evidence="1" id="KW-0472">Membrane</keyword>
<dbReference type="RefSeq" id="WP_127887259.1">
    <property type="nucleotide sequence ID" value="NZ_CP028137.1"/>
</dbReference>
<sequence length="120" mass="13071">MTRRAGLGLAVDVLLVAVFVLIGRRTHDGDSVLEGFLVTLWPFLAALLLGWVLARAWRTPDRILVSGIVVWVVTVAGGMLLRVLSGQGVQLSFVVVTTIVLGVFLLGRRALSRRIGRRRA</sequence>
<keyword evidence="1" id="KW-0812">Transmembrane</keyword>
<reference evidence="3" key="1">
    <citation type="submission" date="2018-03" db="EMBL/GenBank/DDBJ databases">
        <title>Bacteriophage NCPPB3778 and a type I-E CRISPR drive the evolution of the US Biological Select Agent, Rathayibacter toxicus.</title>
        <authorList>
            <person name="Davis E.W.II."/>
            <person name="Tabima J.F."/>
            <person name="Weisberg A.J."/>
            <person name="Dantas Lopes L."/>
            <person name="Wiseman M.S."/>
            <person name="Wiseman M.S."/>
            <person name="Pupko T."/>
            <person name="Belcher M.S."/>
            <person name="Sechler A.J."/>
            <person name="Tancos M.A."/>
            <person name="Schroeder B.K."/>
            <person name="Murray T.D."/>
            <person name="Luster D.G."/>
            <person name="Schneider W.L."/>
            <person name="Rogers E."/>
            <person name="Andreote F.D."/>
            <person name="Grunwald N.J."/>
            <person name="Putnam M.L."/>
            <person name="Chang J.H."/>
        </authorList>
    </citation>
    <scope>NUCLEOTIDE SEQUENCE [LARGE SCALE GENOMIC DNA]</scope>
    <source>
        <strain evidence="3">DSM 15932</strain>
    </source>
</reference>
<protein>
    <submittedName>
        <fullName evidence="2">DUF3054 domain-containing protein</fullName>
    </submittedName>
</protein>
<dbReference type="KEGG" id="rfs:C1I64_11265"/>
<name>A0A3Q9UZ33_9MICO</name>
<dbReference type="Pfam" id="PF11255">
    <property type="entry name" value="DUF3054"/>
    <property type="match status" value="1"/>
</dbReference>
<feature type="transmembrane region" description="Helical" evidence="1">
    <location>
        <begin position="63"/>
        <end position="85"/>
    </location>
</feature>
<evidence type="ECO:0000313" key="2">
    <source>
        <dbReference type="EMBL" id="AZZ52564.1"/>
    </source>
</evidence>
<gene>
    <name evidence="2" type="ORF">C1I64_11265</name>
</gene>
<proteinExistence type="predicted"/>
<feature type="transmembrane region" description="Helical" evidence="1">
    <location>
        <begin position="91"/>
        <end position="111"/>
    </location>
</feature>
<dbReference type="AlphaFoldDB" id="A0A3Q9UZ33"/>
<feature type="transmembrane region" description="Helical" evidence="1">
    <location>
        <begin position="7"/>
        <end position="23"/>
    </location>
</feature>
<dbReference type="Proteomes" id="UP000285317">
    <property type="component" value="Chromosome"/>
</dbReference>
<keyword evidence="1" id="KW-1133">Transmembrane helix</keyword>
<evidence type="ECO:0000256" key="1">
    <source>
        <dbReference type="SAM" id="Phobius"/>
    </source>
</evidence>